<dbReference type="AlphaFoldDB" id="A0A2T0W4X9"/>
<keyword evidence="2" id="KW-1185">Reference proteome</keyword>
<proteinExistence type="predicted"/>
<evidence type="ECO:0000313" key="1">
    <source>
        <dbReference type="EMBL" id="PRY80441.1"/>
    </source>
</evidence>
<gene>
    <name evidence="1" type="ORF">CLV80_101294</name>
</gene>
<dbReference type="Proteomes" id="UP000238007">
    <property type="component" value="Unassembled WGS sequence"/>
</dbReference>
<name>A0A2T0W4X9_9RHOB</name>
<sequence length="185" mass="20035">MEAPLAQLPTSHLRLADLTTRRATQFDLVPSADERKAVADALGIIGIKKLRFEGELTPMGKSDWSLTAKIGATVVQECVVTLAPVSTRIDEELSRRYMADLPDIDAAEVEMPDDDTIDPLPESVDVAQVMIEALSLALPTYPRSEGADLNQTVFTEPGTKPMTDDDAKPFAGLGALKEALENKDK</sequence>
<dbReference type="Pfam" id="PF02620">
    <property type="entry name" value="YceD"/>
    <property type="match status" value="1"/>
</dbReference>
<organism evidence="1 2">
    <name type="scientific">Yoonia maritima</name>
    <dbReference type="NCBI Taxonomy" id="1435347"/>
    <lineage>
        <taxon>Bacteria</taxon>
        <taxon>Pseudomonadati</taxon>
        <taxon>Pseudomonadota</taxon>
        <taxon>Alphaproteobacteria</taxon>
        <taxon>Rhodobacterales</taxon>
        <taxon>Paracoccaceae</taxon>
        <taxon>Yoonia</taxon>
    </lineage>
</organism>
<evidence type="ECO:0000313" key="2">
    <source>
        <dbReference type="Proteomes" id="UP000238007"/>
    </source>
</evidence>
<comment type="caution">
    <text evidence="1">The sequence shown here is derived from an EMBL/GenBank/DDBJ whole genome shotgun (WGS) entry which is preliminary data.</text>
</comment>
<dbReference type="InterPro" id="IPR003772">
    <property type="entry name" value="YceD"/>
</dbReference>
<protein>
    <submittedName>
        <fullName evidence="1">Uncharacterized metal-binding protein YceD (DUF177 family)</fullName>
    </submittedName>
</protein>
<dbReference type="OrthoDB" id="8443793at2"/>
<dbReference type="EMBL" id="PVTP01000001">
    <property type="protein sequence ID" value="PRY80441.1"/>
    <property type="molecule type" value="Genomic_DNA"/>
</dbReference>
<accession>A0A2T0W4X9</accession>
<reference evidence="1 2" key="1">
    <citation type="submission" date="2018-03" db="EMBL/GenBank/DDBJ databases">
        <title>Genomic Encyclopedia of Archaeal and Bacterial Type Strains, Phase II (KMG-II): from individual species to whole genera.</title>
        <authorList>
            <person name="Goeker M."/>
        </authorList>
    </citation>
    <scope>NUCLEOTIDE SEQUENCE [LARGE SCALE GENOMIC DNA]</scope>
    <source>
        <strain evidence="1 2">DSM 101533</strain>
    </source>
</reference>